<evidence type="ECO:0008006" key="3">
    <source>
        <dbReference type="Google" id="ProtNLM"/>
    </source>
</evidence>
<evidence type="ECO:0000313" key="1">
    <source>
        <dbReference type="EMBL" id="CAL1672083.1"/>
    </source>
</evidence>
<organism evidence="1 2">
    <name type="scientific">Lasius platythorax</name>
    <dbReference type="NCBI Taxonomy" id="488582"/>
    <lineage>
        <taxon>Eukaryota</taxon>
        <taxon>Metazoa</taxon>
        <taxon>Ecdysozoa</taxon>
        <taxon>Arthropoda</taxon>
        <taxon>Hexapoda</taxon>
        <taxon>Insecta</taxon>
        <taxon>Pterygota</taxon>
        <taxon>Neoptera</taxon>
        <taxon>Endopterygota</taxon>
        <taxon>Hymenoptera</taxon>
        <taxon>Apocrita</taxon>
        <taxon>Aculeata</taxon>
        <taxon>Formicoidea</taxon>
        <taxon>Formicidae</taxon>
        <taxon>Formicinae</taxon>
        <taxon>Lasius</taxon>
        <taxon>Lasius</taxon>
    </lineage>
</organism>
<name>A0AAV2MX53_9HYME</name>
<proteinExistence type="predicted"/>
<evidence type="ECO:0000313" key="2">
    <source>
        <dbReference type="Proteomes" id="UP001497644"/>
    </source>
</evidence>
<dbReference type="AlphaFoldDB" id="A0AAV2MX53"/>
<protein>
    <recommendedName>
        <fullName evidence="3">HAT C-terminal dimerisation domain-containing protein</fullName>
    </recommendedName>
</protein>
<dbReference type="EMBL" id="CAXIPU020000446">
    <property type="protein sequence ID" value="CAL1672083.1"/>
    <property type="molecule type" value="Genomic_DNA"/>
</dbReference>
<gene>
    <name evidence="1" type="ORF">LPLAT_LOCUS5489</name>
</gene>
<dbReference type="Proteomes" id="UP001497644">
    <property type="component" value="Unassembled WGS sequence"/>
</dbReference>
<sequence>MDPAIASRGEIAYKQLSSTLRIYVKNNLISEITVDKIDREYRHLIGIPIVQEKFQTFKRSEIRLDHFWVDLITSCGKKDYENLWSFMKSIMILSHGNAAIERGFSVNKECLVDNQKEKSLIAQRTTYDTVNAKGRLENFIVTKDLIHAARNAHMWYKEELARENREKRDAEKMRGRRKRAARVLREFEARKRQILFAVSLTMQLKKLRESTIKSKWHRN</sequence>
<accession>A0AAV2MX53</accession>
<reference evidence="1" key="1">
    <citation type="submission" date="2024-04" db="EMBL/GenBank/DDBJ databases">
        <authorList>
            <consortium name="Molecular Ecology Group"/>
        </authorList>
    </citation>
    <scope>NUCLEOTIDE SEQUENCE</scope>
</reference>
<keyword evidence="2" id="KW-1185">Reference proteome</keyword>
<comment type="caution">
    <text evidence="1">The sequence shown here is derived from an EMBL/GenBank/DDBJ whole genome shotgun (WGS) entry which is preliminary data.</text>
</comment>